<dbReference type="Gene3D" id="3.30.40.10">
    <property type="entry name" value="Zinc/RING finger domain, C3HC4 (zinc finger)"/>
    <property type="match status" value="1"/>
</dbReference>
<reference evidence="8" key="1">
    <citation type="submission" date="2017-02" db="UniProtKB">
        <authorList>
            <consortium name="WormBaseParasite"/>
        </authorList>
    </citation>
    <scope>IDENTIFICATION</scope>
</reference>
<evidence type="ECO:0000256" key="3">
    <source>
        <dbReference type="PROSITE-ProRule" id="PRU00175"/>
    </source>
</evidence>
<dbReference type="WBParaSite" id="HPLM_0001667501-mRNA-1">
    <property type="protein sequence ID" value="HPLM_0001667501-mRNA-1"/>
    <property type="gene ID" value="HPLM_0001667501"/>
</dbReference>
<dbReference type="InterPro" id="IPR001841">
    <property type="entry name" value="Znf_RING"/>
</dbReference>
<evidence type="ECO:0000256" key="1">
    <source>
        <dbReference type="ARBA" id="ARBA00022771"/>
    </source>
</evidence>
<feature type="region of interest" description="Disordered" evidence="4">
    <location>
        <begin position="15"/>
        <end position="36"/>
    </location>
</feature>
<organism evidence="8">
    <name type="scientific">Haemonchus placei</name>
    <name type="common">Barber's pole worm</name>
    <dbReference type="NCBI Taxonomy" id="6290"/>
    <lineage>
        <taxon>Eukaryota</taxon>
        <taxon>Metazoa</taxon>
        <taxon>Ecdysozoa</taxon>
        <taxon>Nematoda</taxon>
        <taxon>Chromadorea</taxon>
        <taxon>Rhabditida</taxon>
        <taxon>Rhabditina</taxon>
        <taxon>Rhabditomorpha</taxon>
        <taxon>Strongyloidea</taxon>
        <taxon>Trichostrongylidae</taxon>
        <taxon>Haemonchus</taxon>
    </lineage>
</organism>
<dbReference type="EMBL" id="UZAF01019529">
    <property type="protein sequence ID" value="VDO61080.1"/>
    <property type="molecule type" value="Genomic_DNA"/>
</dbReference>
<evidence type="ECO:0000256" key="2">
    <source>
        <dbReference type="ARBA" id="ARBA00022833"/>
    </source>
</evidence>
<gene>
    <name evidence="6" type="ORF">HPLM_LOCUS16666</name>
</gene>
<keyword evidence="2" id="KW-0862">Zinc</keyword>
<evidence type="ECO:0000256" key="4">
    <source>
        <dbReference type="SAM" id="MobiDB-lite"/>
    </source>
</evidence>
<keyword evidence="7" id="KW-1185">Reference proteome</keyword>
<keyword evidence="1 3" id="KW-0479">Metal-binding</keyword>
<name>A0A0N4WXW1_HAEPC</name>
<feature type="region of interest" description="Disordered" evidence="4">
    <location>
        <begin position="200"/>
        <end position="219"/>
    </location>
</feature>
<feature type="domain" description="RING-type" evidence="5">
    <location>
        <begin position="39"/>
        <end position="96"/>
    </location>
</feature>
<evidence type="ECO:0000259" key="5">
    <source>
        <dbReference type="PROSITE" id="PS50089"/>
    </source>
</evidence>
<proteinExistence type="predicted"/>
<feature type="compositionally biased region" description="Low complexity" evidence="4">
    <location>
        <begin position="19"/>
        <end position="28"/>
    </location>
</feature>
<dbReference type="GO" id="GO:0008270">
    <property type="term" value="F:zinc ion binding"/>
    <property type="evidence" value="ECO:0007669"/>
    <property type="project" value="UniProtKB-KW"/>
</dbReference>
<evidence type="ECO:0000313" key="6">
    <source>
        <dbReference type="EMBL" id="VDO61080.1"/>
    </source>
</evidence>
<dbReference type="Proteomes" id="UP000268014">
    <property type="component" value="Unassembled WGS sequence"/>
</dbReference>
<sequence length="219" mass="25101">MWSYGEKPILRTNLRKRGSQSSTSSQRRLPPKSDPFQKCSMCSNDITGFLQRSETTSAHSVVLSCAHVVCDECFKKLGLTSFQAEKRGYVKCVLCRSTVTFAILPTLDDVGPSTSCNSCAQAAGYECKQCCMKWVFHFFSVFEPNTHQDSFFRVFVFLPFAFSYPAHYMDRLEIGKPMGAKCSRPWQSYDRLYTWRKPMSKRRGRRSARSMAYTRTQCA</sequence>
<evidence type="ECO:0000313" key="7">
    <source>
        <dbReference type="Proteomes" id="UP000268014"/>
    </source>
</evidence>
<evidence type="ECO:0000313" key="8">
    <source>
        <dbReference type="WBParaSite" id="HPLM_0001667501-mRNA-1"/>
    </source>
</evidence>
<accession>A0A0N4WXW1</accession>
<keyword evidence="1 3" id="KW-0863">Zinc-finger</keyword>
<dbReference type="AlphaFoldDB" id="A0A0N4WXW1"/>
<dbReference type="PROSITE" id="PS50089">
    <property type="entry name" value="ZF_RING_2"/>
    <property type="match status" value="1"/>
</dbReference>
<dbReference type="SUPFAM" id="SSF57850">
    <property type="entry name" value="RING/U-box"/>
    <property type="match status" value="1"/>
</dbReference>
<protein>
    <submittedName>
        <fullName evidence="8">RING-type domain-containing protein</fullName>
    </submittedName>
</protein>
<reference evidence="6 7" key="2">
    <citation type="submission" date="2018-11" db="EMBL/GenBank/DDBJ databases">
        <authorList>
            <consortium name="Pathogen Informatics"/>
        </authorList>
    </citation>
    <scope>NUCLEOTIDE SEQUENCE [LARGE SCALE GENOMIC DNA]</scope>
    <source>
        <strain evidence="6 7">MHpl1</strain>
    </source>
</reference>
<dbReference type="InterPro" id="IPR013083">
    <property type="entry name" value="Znf_RING/FYVE/PHD"/>
</dbReference>